<comment type="caution">
    <text evidence="5">The sequence shown here is derived from an EMBL/GenBank/DDBJ whole genome shotgun (WGS) entry which is preliminary data.</text>
</comment>
<reference evidence="5 6" key="1">
    <citation type="submission" date="2020-07" db="EMBL/GenBank/DDBJ databases">
        <title>Sequencing the genomes of 1000 actinobacteria strains.</title>
        <authorList>
            <person name="Klenk H.-P."/>
        </authorList>
    </citation>
    <scope>NUCLEOTIDE SEQUENCE [LARGE SCALE GENOMIC DNA]</scope>
    <source>
        <strain evidence="5 6">DSM 45763</strain>
    </source>
</reference>
<dbReference type="EMBL" id="JACCCO010000002">
    <property type="protein sequence ID" value="NYF41969.1"/>
    <property type="molecule type" value="Genomic_DNA"/>
</dbReference>
<organism evidence="5 6">
    <name type="scientific">Streptosporangium sandarakinum</name>
    <dbReference type="NCBI Taxonomy" id="1260955"/>
    <lineage>
        <taxon>Bacteria</taxon>
        <taxon>Bacillati</taxon>
        <taxon>Actinomycetota</taxon>
        <taxon>Actinomycetes</taxon>
        <taxon>Streptosporangiales</taxon>
        <taxon>Streptosporangiaceae</taxon>
        <taxon>Streptosporangium</taxon>
    </lineage>
</organism>
<dbReference type="Pfam" id="PF00583">
    <property type="entry name" value="Acetyltransf_1"/>
    <property type="match status" value="1"/>
</dbReference>
<dbReference type="CDD" id="cd04301">
    <property type="entry name" value="NAT_SF"/>
    <property type="match status" value="1"/>
</dbReference>
<dbReference type="GO" id="GO:0008080">
    <property type="term" value="F:N-acetyltransferase activity"/>
    <property type="evidence" value="ECO:0007669"/>
    <property type="project" value="TreeGrafter"/>
</dbReference>
<comment type="similarity">
    <text evidence="1">Belongs to the acetyltransferase family.</text>
</comment>
<keyword evidence="2 5" id="KW-0808">Transferase</keyword>
<protein>
    <submittedName>
        <fullName evidence="5">GNAT superfamily N-acetyltransferase</fullName>
    </submittedName>
</protein>
<evidence type="ECO:0000256" key="1">
    <source>
        <dbReference type="ARBA" id="ARBA00008694"/>
    </source>
</evidence>
<name>A0A852V0F4_9ACTN</name>
<evidence type="ECO:0000313" key="5">
    <source>
        <dbReference type="EMBL" id="NYF41969.1"/>
    </source>
</evidence>
<dbReference type="Proteomes" id="UP000576393">
    <property type="component" value="Unassembled WGS sequence"/>
</dbReference>
<evidence type="ECO:0000313" key="6">
    <source>
        <dbReference type="Proteomes" id="UP000576393"/>
    </source>
</evidence>
<dbReference type="InterPro" id="IPR051016">
    <property type="entry name" value="Diverse_Substrate_AcTransf"/>
</dbReference>
<dbReference type="InterPro" id="IPR000182">
    <property type="entry name" value="GNAT_dom"/>
</dbReference>
<dbReference type="PANTHER" id="PTHR10545">
    <property type="entry name" value="DIAMINE N-ACETYLTRANSFERASE"/>
    <property type="match status" value="1"/>
</dbReference>
<evidence type="ECO:0000259" key="4">
    <source>
        <dbReference type="PROSITE" id="PS51186"/>
    </source>
</evidence>
<proteinExistence type="inferred from homology"/>
<dbReference type="SUPFAM" id="SSF55729">
    <property type="entry name" value="Acyl-CoA N-acyltransferases (Nat)"/>
    <property type="match status" value="1"/>
</dbReference>
<dbReference type="Gene3D" id="3.40.630.30">
    <property type="match status" value="1"/>
</dbReference>
<dbReference type="InterPro" id="IPR016181">
    <property type="entry name" value="Acyl_CoA_acyltransferase"/>
</dbReference>
<evidence type="ECO:0000256" key="2">
    <source>
        <dbReference type="ARBA" id="ARBA00022679"/>
    </source>
</evidence>
<evidence type="ECO:0000256" key="3">
    <source>
        <dbReference type="ARBA" id="ARBA00023315"/>
    </source>
</evidence>
<feature type="domain" description="N-acetyltransferase" evidence="4">
    <location>
        <begin position="1"/>
        <end position="161"/>
    </location>
</feature>
<keyword evidence="3" id="KW-0012">Acyltransferase</keyword>
<dbReference type="PANTHER" id="PTHR10545:SF29">
    <property type="entry name" value="GH14572P-RELATED"/>
    <property type="match status" value="1"/>
</dbReference>
<dbReference type="PROSITE" id="PS51186">
    <property type="entry name" value="GNAT"/>
    <property type="match status" value="1"/>
</dbReference>
<sequence length="161" mass="18234">MIRPATPDDVPAIIGMIRDLAEYEKSLDKVQTTPDDLHEALFGDSPAVFCHLATERDERGEEKPVGFAIWFLTYSTWVGKHGIHLEDLFVHPDRRGGGHGKRLLAELARICVERGYGRLEWAVLDWNTPSIEFYRSLGAAHLDEWHTYRLAGPALEKLAAR</sequence>
<gene>
    <name evidence="5" type="ORF">HDA43_004170</name>
</gene>
<dbReference type="RefSeq" id="WP_179824176.1">
    <property type="nucleotide sequence ID" value="NZ_JACCCO010000002.1"/>
</dbReference>
<accession>A0A852V0F4</accession>
<dbReference type="AlphaFoldDB" id="A0A852V0F4"/>
<dbReference type="FunFam" id="3.40.630.30:FF:000064">
    <property type="entry name" value="GNAT family acetyltransferase"/>
    <property type="match status" value="1"/>
</dbReference>
<keyword evidence="6" id="KW-1185">Reference proteome</keyword>